<evidence type="ECO:0000256" key="14">
    <source>
        <dbReference type="SAM" id="Phobius"/>
    </source>
</evidence>
<feature type="repeat" description="ANK" evidence="12">
    <location>
        <begin position="205"/>
        <end position="237"/>
    </location>
</feature>
<name>A0A0G4EIM8_VITBC</name>
<dbReference type="STRING" id="1169540.A0A0G4EIM8"/>
<dbReference type="PROSITE" id="PS50297">
    <property type="entry name" value="ANK_REP_REGION"/>
    <property type="match status" value="1"/>
</dbReference>
<dbReference type="PANTHER" id="PTHR10582">
    <property type="entry name" value="TRANSIENT RECEPTOR POTENTIAL ION CHANNEL PROTEIN"/>
    <property type="match status" value="1"/>
</dbReference>
<evidence type="ECO:0000313" key="16">
    <source>
        <dbReference type="EMBL" id="CEL96858.1"/>
    </source>
</evidence>
<feature type="region of interest" description="Disordered" evidence="13">
    <location>
        <begin position="1"/>
        <end position="27"/>
    </location>
</feature>
<evidence type="ECO:0000256" key="13">
    <source>
        <dbReference type="SAM" id="MobiDB-lite"/>
    </source>
</evidence>
<feature type="transmembrane region" description="Helical" evidence="14">
    <location>
        <begin position="767"/>
        <end position="784"/>
    </location>
</feature>
<reference evidence="16 17" key="1">
    <citation type="submission" date="2014-11" db="EMBL/GenBank/DDBJ databases">
        <authorList>
            <person name="Zhu J."/>
            <person name="Qi W."/>
            <person name="Song R."/>
        </authorList>
    </citation>
    <scope>NUCLEOTIDE SEQUENCE [LARGE SCALE GENOMIC DNA]</scope>
</reference>
<evidence type="ECO:0000256" key="4">
    <source>
        <dbReference type="ARBA" id="ARBA00022568"/>
    </source>
</evidence>
<evidence type="ECO:0000256" key="7">
    <source>
        <dbReference type="ARBA" id="ARBA00022837"/>
    </source>
</evidence>
<dbReference type="SUPFAM" id="SSF81324">
    <property type="entry name" value="Voltage-gated potassium channels"/>
    <property type="match status" value="1"/>
</dbReference>
<keyword evidence="4" id="KW-0109">Calcium transport</keyword>
<evidence type="ECO:0000256" key="5">
    <source>
        <dbReference type="ARBA" id="ARBA00022692"/>
    </source>
</evidence>
<dbReference type="SMART" id="SM00248">
    <property type="entry name" value="ANK"/>
    <property type="match status" value="4"/>
</dbReference>
<dbReference type="PhylomeDB" id="A0A0G4EIM8"/>
<feature type="transmembrane region" description="Helical" evidence="14">
    <location>
        <begin position="699"/>
        <end position="719"/>
    </location>
</feature>
<dbReference type="AlphaFoldDB" id="A0A0G4EIM8"/>
<keyword evidence="2" id="KW-0813">Transport</keyword>
<dbReference type="VEuPathDB" id="CryptoDB:Vbra_3894"/>
<dbReference type="GO" id="GO:0098703">
    <property type="term" value="P:calcium ion import across plasma membrane"/>
    <property type="evidence" value="ECO:0007669"/>
    <property type="project" value="TreeGrafter"/>
</dbReference>
<dbReference type="Gene3D" id="1.10.287.70">
    <property type="match status" value="1"/>
</dbReference>
<feature type="transmembrane region" description="Helical" evidence="14">
    <location>
        <begin position="902"/>
        <end position="921"/>
    </location>
</feature>
<keyword evidence="9" id="KW-0406">Ion transport</keyword>
<evidence type="ECO:0000259" key="15">
    <source>
        <dbReference type="Pfam" id="PF00520"/>
    </source>
</evidence>
<proteinExistence type="predicted"/>
<dbReference type="InterPro" id="IPR005821">
    <property type="entry name" value="Ion_trans_dom"/>
</dbReference>
<dbReference type="Pfam" id="PF00520">
    <property type="entry name" value="Ion_trans"/>
    <property type="match status" value="1"/>
</dbReference>
<dbReference type="GO" id="GO:0005216">
    <property type="term" value="F:monoatomic ion channel activity"/>
    <property type="evidence" value="ECO:0007669"/>
    <property type="project" value="InterPro"/>
</dbReference>
<dbReference type="PROSITE" id="PS50088">
    <property type="entry name" value="ANK_REPEAT"/>
    <property type="match status" value="1"/>
</dbReference>
<comment type="subcellular location">
    <subcellularLocation>
        <location evidence="1">Cell membrane</location>
        <topology evidence="1">Multi-pass membrane protein</topology>
    </subcellularLocation>
</comment>
<feature type="region of interest" description="Disordered" evidence="13">
    <location>
        <begin position="993"/>
        <end position="1015"/>
    </location>
</feature>
<evidence type="ECO:0000256" key="12">
    <source>
        <dbReference type="PROSITE-ProRule" id="PRU00023"/>
    </source>
</evidence>
<dbReference type="PANTHER" id="PTHR10582:SF2">
    <property type="entry name" value="INACTIVE"/>
    <property type="match status" value="1"/>
</dbReference>
<keyword evidence="12" id="KW-0040">ANK repeat</keyword>
<feature type="transmembrane region" description="Helical" evidence="14">
    <location>
        <begin position="804"/>
        <end position="826"/>
    </location>
</feature>
<feature type="transmembrane region" description="Helical" evidence="14">
    <location>
        <begin position="563"/>
        <end position="586"/>
    </location>
</feature>
<dbReference type="Pfam" id="PF12796">
    <property type="entry name" value="Ank_2"/>
    <property type="match status" value="1"/>
</dbReference>
<keyword evidence="3" id="KW-1003">Cell membrane</keyword>
<evidence type="ECO:0000256" key="9">
    <source>
        <dbReference type="ARBA" id="ARBA00023065"/>
    </source>
</evidence>
<keyword evidence="6" id="KW-0677">Repeat</keyword>
<dbReference type="EMBL" id="CDMY01000247">
    <property type="protein sequence ID" value="CEL96858.1"/>
    <property type="molecule type" value="Genomic_DNA"/>
</dbReference>
<dbReference type="InterPro" id="IPR036770">
    <property type="entry name" value="Ankyrin_rpt-contain_sf"/>
</dbReference>
<feature type="domain" description="Ion transport" evidence="15">
    <location>
        <begin position="662"/>
        <end position="835"/>
    </location>
</feature>
<evidence type="ECO:0000256" key="3">
    <source>
        <dbReference type="ARBA" id="ARBA00022475"/>
    </source>
</evidence>
<evidence type="ECO:0000256" key="11">
    <source>
        <dbReference type="ARBA" id="ARBA00023303"/>
    </source>
</evidence>
<feature type="transmembrane region" description="Helical" evidence="14">
    <location>
        <begin position="739"/>
        <end position="760"/>
    </location>
</feature>
<keyword evidence="17" id="KW-1185">Reference proteome</keyword>
<accession>A0A0G4EIM8</accession>
<dbReference type="InterPro" id="IPR002110">
    <property type="entry name" value="Ankyrin_rpt"/>
</dbReference>
<dbReference type="InParanoid" id="A0A0G4EIM8"/>
<dbReference type="SUPFAM" id="SSF48403">
    <property type="entry name" value="Ankyrin repeat"/>
    <property type="match status" value="1"/>
</dbReference>
<protein>
    <recommendedName>
        <fullName evidence="15">Ion transport domain-containing protein</fullName>
    </recommendedName>
</protein>
<dbReference type="GO" id="GO:0005886">
    <property type="term" value="C:plasma membrane"/>
    <property type="evidence" value="ECO:0007669"/>
    <property type="project" value="UniProtKB-SubCell"/>
</dbReference>
<feature type="transmembrane region" description="Helical" evidence="14">
    <location>
        <begin position="675"/>
        <end position="692"/>
    </location>
</feature>
<evidence type="ECO:0000256" key="1">
    <source>
        <dbReference type="ARBA" id="ARBA00004651"/>
    </source>
</evidence>
<keyword evidence="8 14" id="KW-1133">Transmembrane helix</keyword>
<evidence type="ECO:0000256" key="6">
    <source>
        <dbReference type="ARBA" id="ARBA00022737"/>
    </source>
</evidence>
<organism evidence="16 17">
    <name type="scientific">Vitrella brassicaformis (strain CCMP3155)</name>
    <dbReference type="NCBI Taxonomy" id="1169540"/>
    <lineage>
        <taxon>Eukaryota</taxon>
        <taxon>Sar</taxon>
        <taxon>Alveolata</taxon>
        <taxon>Colpodellida</taxon>
        <taxon>Vitrellaceae</taxon>
        <taxon>Vitrella</taxon>
    </lineage>
</organism>
<gene>
    <name evidence="16" type="ORF">Vbra_3894</name>
</gene>
<evidence type="ECO:0000256" key="2">
    <source>
        <dbReference type="ARBA" id="ARBA00022448"/>
    </source>
</evidence>
<evidence type="ECO:0000256" key="8">
    <source>
        <dbReference type="ARBA" id="ARBA00022989"/>
    </source>
</evidence>
<dbReference type="Gene3D" id="1.25.40.20">
    <property type="entry name" value="Ankyrin repeat-containing domain"/>
    <property type="match status" value="1"/>
</dbReference>
<sequence length="1112" mass="123821">MFGFLHRPVTQRTPRLQGEEGGRGKKSLSSVRVEEACYIQLPRVDEGDAAAQQAIYHTQTGHPKMSASASSDQVPLLQDDEQGLVEPQLPDVTDGITKAPRRIEQVPLVGAPAADDWEPTEALKDTIKKAIKESDAEGLRKALDDLSPEQVEKALTTGEWKWGSDEWEQSSSAIHYAARECEDVAVFEVLLHTRRHLLNLEDDKLDRTPLHLAAAAGSVDVVEKFIDGAARLFIGQQRPGQLVLRRSLSSWAGRSCWKPLHWAAEAGSVGVAEKFVELGGKELLEVRNNVKDKGVSTVEGRSDVVEKFIELGGKELLEAKDKDGDTVLHDAAYRGRADVTKAILVVDPGLLDVKNNGGKTPFNIALAGQTAPTVTAMITKARGSAGKQVMQLLGTSGRLRLPGTSFLSIRFRDPGLELMLQPGNLLVLLPFIKEIVPQHLRQDSESPGLDTLHYCSALRELMKSRVKDSLTDEIVKTADWLEGLTTSFCTDTIEADFRQSLQGKEEEWFELLDSAEPKTVVIQANCIYLTTYHWQKPYPDYQRYLRDDVKAAVSPRTVFVSRVLAMTLLGAWFWLSSATGIGFIALEVSQSFRQGAVSVASILLLVPSAISDGRPIEQWLFNQQPPHTLGGWLWNLWLGLLILGALSNLLEAILLQAILQGELLSAAYWADPWNYVDMASSLAIGAFVATHFKDYPAEIELSLLTVIVLLFALRLLQTASLHPTVGPLILAVMKMFSDISMFLCLYVYILLVFAGVFTLLSSDEDHQYFGSFGKATLILFYAGLGEFSDPLNNAIESHNTLGTVLLLTYVILSSIILLNLLIGLMASTWGDIEKTQAAQYQLLRIRVLNEYSTMPWRERIPPPFNLIAVVMSGPLRCVASLISECCRQQSALCRIAFWSMKAVYSTIDALVYTMAFAPSFFCPALRRGLETGFYCGLYCAGKMPPQLSLLAEVLKILIFYVGLIAFGPVLFLMKILQLPVIIVRTELLDEPAERGGEAADVEETEGDEARKGREATDRIKEKIDKWIETTSHHDANFPDVMAGLMAIDRRQVEMEERQLQGDERQMRGDERLTQVDERQMQMDKRQVQMEERLERRLAEMETLMKEIRAKLN</sequence>
<dbReference type="Proteomes" id="UP000041254">
    <property type="component" value="Unassembled WGS sequence"/>
</dbReference>
<dbReference type="InterPro" id="IPR024862">
    <property type="entry name" value="TRPV"/>
</dbReference>
<evidence type="ECO:0000256" key="10">
    <source>
        <dbReference type="ARBA" id="ARBA00023136"/>
    </source>
</evidence>
<keyword evidence="11" id="KW-0407">Ion channel</keyword>
<dbReference type="OrthoDB" id="426293at2759"/>
<feature type="transmembrane region" description="Helical" evidence="14">
    <location>
        <begin position="953"/>
        <end position="973"/>
    </location>
</feature>
<keyword evidence="10 14" id="KW-0472">Membrane</keyword>
<feature type="transmembrane region" description="Helical" evidence="14">
    <location>
        <begin position="632"/>
        <end position="655"/>
    </location>
</feature>
<evidence type="ECO:0000313" key="17">
    <source>
        <dbReference type="Proteomes" id="UP000041254"/>
    </source>
</evidence>
<keyword evidence="7" id="KW-0106">Calcium</keyword>
<keyword evidence="5 14" id="KW-0812">Transmembrane</keyword>